<dbReference type="Pfam" id="PF16278">
    <property type="entry name" value="zf-C2HE"/>
    <property type="match status" value="1"/>
</dbReference>
<dbReference type="PROSITE" id="PS00892">
    <property type="entry name" value="HIT_1"/>
    <property type="match status" value="1"/>
</dbReference>
<dbReference type="GO" id="GO:0003697">
    <property type="term" value="F:single-stranded DNA binding"/>
    <property type="evidence" value="ECO:0007669"/>
    <property type="project" value="TreeGrafter"/>
</dbReference>
<evidence type="ECO:0000256" key="19">
    <source>
        <dbReference type="PROSITE-ProRule" id="PRU00464"/>
    </source>
</evidence>
<dbReference type="FunFam" id="2.60.200.20:FF:000009">
    <property type="entry name" value="bifunctional polynucleotide phosphatase/kinase"/>
    <property type="match status" value="1"/>
</dbReference>
<dbReference type="EC" id="3.6.1.71" evidence="4"/>
<feature type="compositionally biased region" description="Basic and acidic residues" evidence="20">
    <location>
        <begin position="169"/>
        <end position="182"/>
    </location>
</feature>
<dbReference type="GO" id="GO:0000012">
    <property type="term" value="P:single strand break repair"/>
    <property type="evidence" value="ECO:0007669"/>
    <property type="project" value="TreeGrafter"/>
</dbReference>
<dbReference type="GO" id="GO:0120108">
    <property type="term" value="F:DNA-3'-diphospho-5'-guanosine diphosphatase activity"/>
    <property type="evidence" value="ECO:0007669"/>
    <property type="project" value="UniProtKB-EC"/>
</dbReference>
<evidence type="ECO:0000256" key="10">
    <source>
        <dbReference type="ARBA" id="ARBA00022833"/>
    </source>
</evidence>
<dbReference type="Pfam" id="PF17913">
    <property type="entry name" value="FHA_2"/>
    <property type="match status" value="1"/>
</dbReference>
<dbReference type="PANTHER" id="PTHR12486">
    <property type="entry name" value="APRATAXIN-RELATED"/>
    <property type="match status" value="1"/>
</dbReference>
<comment type="subcellular location">
    <subcellularLocation>
        <location evidence="1">Nucleus</location>
        <location evidence="1">Nucleolus</location>
    </subcellularLocation>
    <subcellularLocation>
        <location evidence="2">Nucleus</location>
        <location evidence="2">Nucleoplasm</location>
    </subcellularLocation>
</comment>
<evidence type="ECO:0000256" key="2">
    <source>
        <dbReference type="ARBA" id="ARBA00004642"/>
    </source>
</evidence>
<evidence type="ECO:0000256" key="5">
    <source>
        <dbReference type="ARBA" id="ARBA00018614"/>
    </source>
</evidence>
<dbReference type="FunCoup" id="A0A6J2WKU9">
    <property type="interactions" value="932"/>
</dbReference>
<dbReference type="GO" id="GO:0030983">
    <property type="term" value="F:mismatched DNA binding"/>
    <property type="evidence" value="ECO:0007669"/>
    <property type="project" value="TreeGrafter"/>
</dbReference>
<dbReference type="PROSITE" id="PS51084">
    <property type="entry name" value="HIT_2"/>
    <property type="match status" value="1"/>
</dbReference>
<evidence type="ECO:0000256" key="11">
    <source>
        <dbReference type="ARBA" id="ARBA00023125"/>
    </source>
</evidence>
<dbReference type="SUPFAM" id="SSF54197">
    <property type="entry name" value="HIT-like"/>
    <property type="match status" value="1"/>
</dbReference>
<dbReference type="Pfam" id="PF11969">
    <property type="entry name" value="DcpS_C"/>
    <property type="match status" value="1"/>
</dbReference>
<reference evidence="23" key="2">
    <citation type="submission" date="2025-08" db="UniProtKB">
        <authorList>
            <consortium name="RefSeq"/>
        </authorList>
    </citation>
    <scope>IDENTIFICATION</scope>
</reference>
<sequence length="389" mass="44312">MLRVLCGTVSTVTYRYKTVQHQLPRASRSSVCSKMPSCWLIREDGTHAPLLLHHLKTLVLGRGPETKIKDQKCSREQVELRADCNKGYVTVKQLGVNPSSVDSVTVGKGNQVTVRPGQRLHMVNQLYAYTVKFSEDTIAPKASKHRSEINQRSKRPLSEVEEDTAEPAPPHKDPAPPHKDPALHQNATVNSASPPKKAAPTSDKPQPAGHWSQGLKVSMQDPKMQVYKDERVVVIRDKYPKARYHWLVLPWQSVSSLKVLQAEHRDLLQHMQHVGEQMIQKCPDAARLKFRLGYHAIPSMSHIHLHVISQDFDSPCLKNKKHWNSFTTDYFINSEDVIRMLETEGRVSVREGTEELLKQPLRCHICHREQNTIPQLKQHLTTHLHTPTH</sequence>
<dbReference type="GO" id="GO:0033699">
    <property type="term" value="F:DNA 5'-adenosine monophosphate hydrolase activity"/>
    <property type="evidence" value="ECO:0007669"/>
    <property type="project" value="UniProtKB-EC"/>
</dbReference>
<comment type="catalytic activity">
    <reaction evidence="14">
        <text>a 3'-end 2'-deoxyribonucleotide-3'-diphospho-5'-guanosine-DNA + H2O = a 3'-end 2'-deoxyribonucleotide 3'-phosphate-DNA + GMP + 2 H(+)</text>
        <dbReference type="Rhea" id="RHEA:52140"/>
        <dbReference type="Rhea" id="RHEA-COMP:13186"/>
        <dbReference type="Rhea" id="RHEA-COMP:13187"/>
        <dbReference type="ChEBI" id="CHEBI:15377"/>
        <dbReference type="ChEBI" id="CHEBI:15378"/>
        <dbReference type="ChEBI" id="CHEBI:58115"/>
        <dbReference type="ChEBI" id="CHEBI:136419"/>
        <dbReference type="ChEBI" id="CHEBI:136420"/>
        <dbReference type="EC" id="3.6.1.72"/>
    </reaction>
</comment>
<dbReference type="GO" id="GO:0005730">
    <property type="term" value="C:nucleolus"/>
    <property type="evidence" value="ECO:0007669"/>
    <property type="project" value="UniProtKB-SubCell"/>
</dbReference>
<evidence type="ECO:0000256" key="6">
    <source>
        <dbReference type="ARBA" id="ARBA00022723"/>
    </source>
</evidence>
<evidence type="ECO:0000256" key="4">
    <source>
        <dbReference type="ARBA" id="ARBA00012496"/>
    </source>
</evidence>
<keyword evidence="6" id="KW-0479">Metal-binding</keyword>
<keyword evidence="12" id="KW-0234">DNA repair</keyword>
<evidence type="ECO:0000313" key="23">
    <source>
        <dbReference type="RefSeq" id="XP_030643946.1"/>
    </source>
</evidence>
<feature type="non-terminal residue" evidence="23">
    <location>
        <position position="389"/>
    </location>
</feature>
<dbReference type="OrthoDB" id="3512845at2759"/>
<feature type="region of interest" description="Disordered" evidence="20">
    <location>
        <begin position="140"/>
        <end position="217"/>
    </location>
</feature>
<dbReference type="InterPro" id="IPR011146">
    <property type="entry name" value="HIT-like"/>
</dbReference>
<keyword evidence="7" id="KW-0227">DNA damage</keyword>
<comment type="catalytic activity">
    <reaction evidence="17">
        <text>a 5'-end adenosine-5'-diphospho-5'-ribonucleoside-2'-deoxyribonucleotide-DNA + H2O = a 5'-end 5'-phospho-ribonucleoside-2'-deoxyribonucleotide-DNA + AMP + 2 H(+)</text>
        <dbReference type="Rhea" id="RHEA:52132"/>
        <dbReference type="Rhea" id="RHEA-COMP:13182"/>
        <dbReference type="Rhea" id="RHEA-COMP:13183"/>
        <dbReference type="ChEBI" id="CHEBI:15377"/>
        <dbReference type="ChEBI" id="CHEBI:15378"/>
        <dbReference type="ChEBI" id="CHEBI:136414"/>
        <dbReference type="ChEBI" id="CHEBI:136415"/>
        <dbReference type="ChEBI" id="CHEBI:456215"/>
        <dbReference type="EC" id="3.6.1.71"/>
    </reaction>
</comment>
<organism evidence="22 23">
    <name type="scientific">Chanos chanos</name>
    <name type="common">Milkfish</name>
    <name type="synonym">Mugil chanos</name>
    <dbReference type="NCBI Taxonomy" id="29144"/>
    <lineage>
        <taxon>Eukaryota</taxon>
        <taxon>Metazoa</taxon>
        <taxon>Chordata</taxon>
        <taxon>Craniata</taxon>
        <taxon>Vertebrata</taxon>
        <taxon>Euteleostomi</taxon>
        <taxon>Actinopterygii</taxon>
        <taxon>Neopterygii</taxon>
        <taxon>Teleostei</taxon>
        <taxon>Ostariophysi</taxon>
        <taxon>Gonorynchiformes</taxon>
        <taxon>Chanidae</taxon>
        <taxon>Chanos</taxon>
    </lineage>
</organism>
<accession>A0A6J2WKU9</accession>
<evidence type="ECO:0000313" key="22">
    <source>
        <dbReference type="Proteomes" id="UP000504632"/>
    </source>
</evidence>
<dbReference type="InterPro" id="IPR019808">
    <property type="entry name" value="Histidine_triad_CS"/>
</dbReference>
<evidence type="ECO:0000256" key="9">
    <source>
        <dbReference type="ARBA" id="ARBA00022801"/>
    </source>
</evidence>
<evidence type="ECO:0000256" key="8">
    <source>
        <dbReference type="ARBA" id="ARBA00022771"/>
    </source>
</evidence>
<reference evidence="22" key="1">
    <citation type="submission" date="2024-06" db="UniProtKB">
        <authorList>
            <consortium name="RefSeq"/>
        </authorList>
    </citation>
    <scope>NUCLEOTIDE SEQUENCE [LARGE SCALE GENOMIC DNA]</scope>
</reference>
<comment type="catalytic activity">
    <reaction evidence="16">
        <text>a 5'-end adenosine-5'-diphospho-5'-2'-deoxyribonucleoside-DNA + H2O = a 5'-end 5'-phospho-2'-deoxyribonucleoside-DNA + AMP + 2 H(+)</text>
        <dbReference type="Rhea" id="RHEA:52128"/>
        <dbReference type="Rhea" id="RHEA-COMP:13180"/>
        <dbReference type="Rhea" id="RHEA-COMP:13181"/>
        <dbReference type="ChEBI" id="CHEBI:15377"/>
        <dbReference type="ChEBI" id="CHEBI:15378"/>
        <dbReference type="ChEBI" id="CHEBI:136412"/>
        <dbReference type="ChEBI" id="CHEBI:136413"/>
        <dbReference type="ChEBI" id="CHEBI:456215"/>
        <dbReference type="EC" id="3.6.1.71"/>
    </reaction>
</comment>
<evidence type="ECO:0000256" key="20">
    <source>
        <dbReference type="SAM" id="MobiDB-lite"/>
    </source>
</evidence>
<dbReference type="InterPro" id="IPR008984">
    <property type="entry name" value="SMAD_FHA_dom_sf"/>
</dbReference>
<keyword evidence="9" id="KW-0378">Hydrolase</keyword>
<dbReference type="Gene3D" id="3.30.428.10">
    <property type="entry name" value="HIT-like"/>
    <property type="match status" value="1"/>
</dbReference>
<evidence type="ECO:0000256" key="17">
    <source>
        <dbReference type="ARBA" id="ARBA00044713"/>
    </source>
</evidence>
<dbReference type="Gene3D" id="2.60.200.20">
    <property type="match status" value="1"/>
</dbReference>
<dbReference type="GeneID" id="115824014"/>
<dbReference type="InterPro" id="IPR041388">
    <property type="entry name" value="FHA_2"/>
</dbReference>
<dbReference type="SUPFAM" id="SSF49879">
    <property type="entry name" value="SMAD/FHA domain"/>
    <property type="match status" value="1"/>
</dbReference>
<evidence type="ECO:0000259" key="21">
    <source>
        <dbReference type="PROSITE" id="PS51084"/>
    </source>
</evidence>
<dbReference type="InterPro" id="IPR032566">
    <property type="entry name" value="Znf-C2HE"/>
</dbReference>
<keyword evidence="22" id="KW-1185">Reference proteome</keyword>
<evidence type="ECO:0000256" key="15">
    <source>
        <dbReference type="ARBA" id="ARBA00032750"/>
    </source>
</evidence>
<dbReference type="FunFam" id="3.30.428.10:FF:000004">
    <property type="entry name" value="aprataxin isoform X2"/>
    <property type="match status" value="1"/>
</dbReference>
<keyword evidence="13" id="KW-0539">Nucleus</keyword>
<keyword evidence="8" id="KW-0863">Zinc-finger</keyword>
<feature type="short sequence motif" description="Histidine triad motif" evidence="19">
    <location>
        <begin position="302"/>
        <end position="306"/>
    </location>
</feature>
<dbReference type="InParanoid" id="A0A6J2WKU9"/>
<dbReference type="PANTHER" id="PTHR12486:SF4">
    <property type="entry name" value="APRATAXIN"/>
    <property type="match status" value="1"/>
</dbReference>
<keyword evidence="11" id="KW-0238">DNA-binding</keyword>
<dbReference type="EC" id="3.6.1.72" evidence="3"/>
<evidence type="ECO:0000256" key="12">
    <source>
        <dbReference type="ARBA" id="ARBA00023204"/>
    </source>
</evidence>
<evidence type="ECO:0000256" key="18">
    <source>
        <dbReference type="ARBA" id="ARBA00045142"/>
    </source>
</evidence>
<comment type="function">
    <text evidence="18">DNA-binding protein involved in single-strand DNA break repair, double-strand DNA break repair and base excision repair. Resolves abortive DNA ligation intermediates formed either at base excision sites, or when DNA ligases attempt to repair non-ligatable breaks induced by reactive oxygen species. Catalyzes the release of adenylate groups covalently linked to 5'-phosphate termini, resulting in the production of 5'-phosphate termini that can be efficiently rejoined. Also able to hydrolyze adenosine 5'-monophosphoramidate (AMP-NH(2)) and diadenosine tetraphosphate (AppppA), but with lower catalytic activity. Likewise, catalyzes the release of 3'-linked guanosine (DNAppG) and inosine (DNAppI) from DNA, but has higher specific activity with 5'-linked adenosine (AppDNA).</text>
</comment>
<dbReference type="CTD" id="54840"/>
<evidence type="ECO:0000256" key="14">
    <source>
        <dbReference type="ARBA" id="ARBA00024601"/>
    </source>
</evidence>
<evidence type="ECO:0000256" key="3">
    <source>
        <dbReference type="ARBA" id="ARBA00012495"/>
    </source>
</evidence>
<dbReference type="GO" id="GO:1990165">
    <property type="term" value="F:single-strand break-containing DNA binding"/>
    <property type="evidence" value="ECO:0007669"/>
    <property type="project" value="TreeGrafter"/>
</dbReference>
<evidence type="ECO:0000256" key="16">
    <source>
        <dbReference type="ARBA" id="ARBA00044639"/>
    </source>
</evidence>
<evidence type="ECO:0000256" key="1">
    <source>
        <dbReference type="ARBA" id="ARBA00004604"/>
    </source>
</evidence>
<evidence type="ECO:0000256" key="13">
    <source>
        <dbReference type="ARBA" id="ARBA00023242"/>
    </source>
</evidence>
<name>A0A6J2WKU9_CHACN</name>
<gene>
    <name evidence="23" type="primary">aptx</name>
</gene>
<dbReference type="GO" id="GO:0008270">
    <property type="term" value="F:zinc ion binding"/>
    <property type="evidence" value="ECO:0007669"/>
    <property type="project" value="UniProtKB-KW"/>
</dbReference>
<dbReference type="RefSeq" id="XP_030643946.1">
    <property type="nucleotide sequence ID" value="XM_030788086.1"/>
</dbReference>
<keyword evidence="10" id="KW-0862">Zinc</keyword>
<dbReference type="InterPro" id="IPR036265">
    <property type="entry name" value="HIT-like_sf"/>
</dbReference>
<protein>
    <recommendedName>
        <fullName evidence="5">Aprataxin</fullName>
        <ecNumber evidence="4">3.6.1.71</ecNumber>
        <ecNumber evidence="3">3.6.1.72</ecNumber>
    </recommendedName>
    <alternativeName>
        <fullName evidence="15">Forkhead-associated domain histidine triad-like protein</fullName>
    </alternativeName>
</protein>
<dbReference type="GO" id="GO:0003725">
    <property type="term" value="F:double-stranded RNA binding"/>
    <property type="evidence" value="ECO:0007669"/>
    <property type="project" value="TreeGrafter"/>
</dbReference>
<dbReference type="AlphaFoldDB" id="A0A6J2WKU9"/>
<dbReference type="GO" id="GO:0005654">
    <property type="term" value="C:nucleoplasm"/>
    <property type="evidence" value="ECO:0007669"/>
    <property type="project" value="UniProtKB-SubCell"/>
</dbReference>
<proteinExistence type="predicted"/>
<feature type="domain" description="HIT" evidence="21">
    <location>
        <begin position="212"/>
        <end position="317"/>
    </location>
</feature>
<evidence type="ECO:0000256" key="7">
    <source>
        <dbReference type="ARBA" id="ARBA00022763"/>
    </source>
</evidence>
<dbReference type="Proteomes" id="UP000504632">
    <property type="component" value="Chromosome 11"/>
</dbReference>